<keyword evidence="3" id="KW-1185">Reference proteome</keyword>
<dbReference type="OrthoDB" id="2669721at2759"/>
<feature type="compositionally biased region" description="Basic and acidic residues" evidence="1">
    <location>
        <begin position="44"/>
        <end position="56"/>
    </location>
</feature>
<dbReference type="Proteomes" id="UP000559256">
    <property type="component" value="Unassembled WGS sequence"/>
</dbReference>
<gene>
    <name evidence="2" type="ORF">D9758_014125</name>
</gene>
<name>A0A8H5CP35_9AGAR</name>
<organism evidence="2 3">
    <name type="scientific">Tetrapyrgos nigripes</name>
    <dbReference type="NCBI Taxonomy" id="182062"/>
    <lineage>
        <taxon>Eukaryota</taxon>
        <taxon>Fungi</taxon>
        <taxon>Dikarya</taxon>
        <taxon>Basidiomycota</taxon>
        <taxon>Agaricomycotina</taxon>
        <taxon>Agaricomycetes</taxon>
        <taxon>Agaricomycetidae</taxon>
        <taxon>Agaricales</taxon>
        <taxon>Marasmiineae</taxon>
        <taxon>Marasmiaceae</taxon>
        <taxon>Tetrapyrgos</taxon>
    </lineage>
</organism>
<evidence type="ECO:0000256" key="1">
    <source>
        <dbReference type="SAM" id="MobiDB-lite"/>
    </source>
</evidence>
<accession>A0A8H5CP35</accession>
<dbReference type="EMBL" id="JAACJM010000124">
    <property type="protein sequence ID" value="KAF5344461.1"/>
    <property type="molecule type" value="Genomic_DNA"/>
</dbReference>
<proteinExistence type="predicted"/>
<evidence type="ECO:0000313" key="3">
    <source>
        <dbReference type="Proteomes" id="UP000559256"/>
    </source>
</evidence>
<protein>
    <submittedName>
        <fullName evidence="2">Uncharacterized protein</fullName>
    </submittedName>
</protein>
<feature type="non-terminal residue" evidence="2">
    <location>
        <position position="1"/>
    </location>
</feature>
<comment type="caution">
    <text evidence="2">The sequence shown here is derived from an EMBL/GenBank/DDBJ whole genome shotgun (WGS) entry which is preliminary data.</text>
</comment>
<reference evidence="2 3" key="1">
    <citation type="journal article" date="2020" name="ISME J.">
        <title>Uncovering the hidden diversity of litter-decomposition mechanisms in mushroom-forming fungi.</title>
        <authorList>
            <person name="Floudas D."/>
            <person name="Bentzer J."/>
            <person name="Ahren D."/>
            <person name="Johansson T."/>
            <person name="Persson P."/>
            <person name="Tunlid A."/>
        </authorList>
    </citation>
    <scope>NUCLEOTIDE SEQUENCE [LARGE SCALE GENOMIC DNA]</scope>
    <source>
        <strain evidence="2 3">CBS 291.85</strain>
    </source>
</reference>
<feature type="region of interest" description="Disordered" evidence="1">
    <location>
        <begin position="36"/>
        <end position="67"/>
    </location>
</feature>
<dbReference type="AlphaFoldDB" id="A0A8H5CP35"/>
<sequence>MHYNSDTDFVFWNPYRILTESPRVFLISPEPRFPSPCAESPTLDDLRPGNGEDHEPGSGAPPNPLDDTEAEAYSQIEAVKIAQEFIHALHGASLENGDLDPNSLTALLNPADSGLKVNPDKERILLLCLRLYQIKSQTQHSYTATINALKLAWPNEEFFSYEQIRQRAHKLSSLHPIVHDMCSNSCLRFTGPFAKLDSCPECGAPCNNAQTGKPQPFYTLPVGPQVQAMWRDPETAEGMQSFYTRAKEALMEYERTSQLKEFDDISLYRNKTSDCWIYVWLVLNLPVDKRYKKKYVLYGAVIPGPNKPKNPDSFLFPGLHHIEAINKGGGLMVWDAPHNIIFASTLFILFATADGPGMVYFNGMVGHTGKNGCRFWCGLIGRHKEGASTYF</sequence>
<evidence type="ECO:0000313" key="2">
    <source>
        <dbReference type="EMBL" id="KAF5344461.1"/>
    </source>
</evidence>